<feature type="transmembrane region" description="Helical" evidence="6">
    <location>
        <begin position="204"/>
        <end position="225"/>
    </location>
</feature>
<feature type="transmembrane region" description="Helical" evidence="6">
    <location>
        <begin position="86"/>
        <end position="108"/>
    </location>
</feature>
<feature type="transmembrane region" description="Helical" evidence="6">
    <location>
        <begin position="6"/>
        <end position="25"/>
    </location>
</feature>
<dbReference type="GO" id="GO:0032153">
    <property type="term" value="C:cell division site"/>
    <property type="evidence" value="ECO:0007669"/>
    <property type="project" value="TreeGrafter"/>
</dbReference>
<dbReference type="InterPro" id="IPR001182">
    <property type="entry name" value="FtsW/RodA"/>
</dbReference>
<comment type="subcellular location">
    <subcellularLocation>
        <location evidence="1">Membrane</location>
        <topology evidence="1">Multi-pass membrane protein</topology>
    </subcellularLocation>
</comment>
<dbReference type="PROSITE" id="PS00428">
    <property type="entry name" value="FTSW_RODA_SPOVE"/>
    <property type="match status" value="1"/>
</dbReference>
<feature type="transmembrane region" description="Helical" evidence="6">
    <location>
        <begin position="284"/>
        <end position="307"/>
    </location>
</feature>
<name>A0A1F7K264_9BACT</name>
<dbReference type="PANTHER" id="PTHR30474">
    <property type="entry name" value="CELL CYCLE PROTEIN"/>
    <property type="match status" value="1"/>
</dbReference>
<proteinExistence type="predicted"/>
<evidence type="ECO:0008006" key="9">
    <source>
        <dbReference type="Google" id="ProtNLM"/>
    </source>
</evidence>
<dbReference type="GO" id="GO:0051301">
    <property type="term" value="P:cell division"/>
    <property type="evidence" value="ECO:0007669"/>
    <property type="project" value="InterPro"/>
</dbReference>
<dbReference type="AlphaFoldDB" id="A0A1F7K264"/>
<evidence type="ECO:0000256" key="6">
    <source>
        <dbReference type="SAM" id="Phobius"/>
    </source>
</evidence>
<evidence type="ECO:0000256" key="4">
    <source>
        <dbReference type="ARBA" id="ARBA00022989"/>
    </source>
</evidence>
<dbReference type="EMBL" id="MGBG01000024">
    <property type="protein sequence ID" value="OGK61970.1"/>
    <property type="molecule type" value="Genomic_DNA"/>
</dbReference>
<dbReference type="InterPro" id="IPR018365">
    <property type="entry name" value="Cell_cycle_FtsW-rel_CS"/>
</dbReference>
<sequence>MNNLTFVLAVVLSFLGIFVQALFSFDNALTQFSFLVLSVVIYLTITRIDLDFWLKLAKPLTVLGLILLAALLVIGDPIRGAKRWFVLLGFNLQPSVVFLPFFLLFIAMMLTKNPNRQFKNLFKTLAYILVPVFFVFKQPDLGTAVVLFFSLASVTYFAGFPWRYYLSLLLAFLPLSAFSLRFLKTYQIQRLTSFISPQYDPSGINYNSLQSVIAIGSGFIFGKGIDKVSQSKLLFLPEAHTDFAFATFVEAFGLLGGVLILGLMFYFLLNLLRQSDQANNSLVCRYYAFGMFSYFFIQTVFNIGMNLRLLPVVGVPLPFISYGGSSLLSNFILLSLGHKLKEL</sequence>
<dbReference type="Proteomes" id="UP000178450">
    <property type="component" value="Unassembled WGS sequence"/>
</dbReference>
<evidence type="ECO:0000256" key="3">
    <source>
        <dbReference type="ARBA" id="ARBA00022960"/>
    </source>
</evidence>
<reference evidence="7 8" key="1">
    <citation type="journal article" date="2016" name="Nat. Commun.">
        <title>Thousands of microbial genomes shed light on interconnected biogeochemical processes in an aquifer system.</title>
        <authorList>
            <person name="Anantharaman K."/>
            <person name="Brown C.T."/>
            <person name="Hug L.A."/>
            <person name="Sharon I."/>
            <person name="Castelle C.J."/>
            <person name="Probst A.J."/>
            <person name="Thomas B.C."/>
            <person name="Singh A."/>
            <person name="Wilkins M.J."/>
            <person name="Karaoz U."/>
            <person name="Brodie E.L."/>
            <person name="Williams K.H."/>
            <person name="Hubbard S.S."/>
            <person name="Banfield J.F."/>
        </authorList>
    </citation>
    <scope>NUCLEOTIDE SEQUENCE [LARGE SCALE GENOMIC DNA]</scope>
</reference>
<dbReference type="GO" id="GO:0008360">
    <property type="term" value="P:regulation of cell shape"/>
    <property type="evidence" value="ECO:0007669"/>
    <property type="project" value="UniProtKB-KW"/>
</dbReference>
<dbReference type="GO" id="GO:0015648">
    <property type="term" value="F:lipid-linked peptidoglycan transporter activity"/>
    <property type="evidence" value="ECO:0007669"/>
    <property type="project" value="TreeGrafter"/>
</dbReference>
<comment type="caution">
    <text evidence="7">The sequence shown here is derived from an EMBL/GenBank/DDBJ whole genome shotgun (WGS) entry which is preliminary data.</text>
</comment>
<keyword evidence="5 6" id="KW-0472">Membrane</keyword>
<accession>A0A1F7K264</accession>
<dbReference type="GO" id="GO:0005886">
    <property type="term" value="C:plasma membrane"/>
    <property type="evidence" value="ECO:0007669"/>
    <property type="project" value="TreeGrafter"/>
</dbReference>
<protein>
    <recommendedName>
        <fullName evidence="9">Rod shape-determining protein RodA</fullName>
    </recommendedName>
</protein>
<keyword evidence="3" id="KW-0133">Cell shape</keyword>
<evidence type="ECO:0000313" key="7">
    <source>
        <dbReference type="EMBL" id="OGK61970.1"/>
    </source>
</evidence>
<organism evidence="7 8">
    <name type="scientific">Candidatus Roizmanbacteria bacterium RIFOXYA1_FULL_41_12</name>
    <dbReference type="NCBI Taxonomy" id="1802082"/>
    <lineage>
        <taxon>Bacteria</taxon>
        <taxon>Candidatus Roizmaniibacteriota</taxon>
    </lineage>
</organism>
<gene>
    <name evidence="7" type="ORF">A2209_00550</name>
</gene>
<feature type="transmembrane region" description="Helical" evidence="6">
    <location>
        <begin position="164"/>
        <end position="183"/>
    </location>
</feature>
<evidence type="ECO:0000313" key="8">
    <source>
        <dbReference type="Proteomes" id="UP000178450"/>
    </source>
</evidence>
<feature type="transmembrane region" description="Helical" evidence="6">
    <location>
        <begin position="32"/>
        <end position="50"/>
    </location>
</feature>
<keyword evidence="4 6" id="KW-1133">Transmembrane helix</keyword>
<evidence type="ECO:0000256" key="2">
    <source>
        <dbReference type="ARBA" id="ARBA00022692"/>
    </source>
</evidence>
<evidence type="ECO:0000256" key="5">
    <source>
        <dbReference type="ARBA" id="ARBA00023136"/>
    </source>
</evidence>
<dbReference type="Pfam" id="PF01098">
    <property type="entry name" value="FTSW_RODA_SPOVE"/>
    <property type="match status" value="1"/>
</dbReference>
<feature type="transmembrane region" description="Helical" evidence="6">
    <location>
        <begin position="319"/>
        <end position="337"/>
    </location>
</feature>
<evidence type="ECO:0000256" key="1">
    <source>
        <dbReference type="ARBA" id="ARBA00004141"/>
    </source>
</evidence>
<feature type="transmembrane region" description="Helical" evidence="6">
    <location>
        <begin position="245"/>
        <end position="272"/>
    </location>
</feature>
<feature type="transmembrane region" description="Helical" evidence="6">
    <location>
        <begin position="56"/>
        <end position="74"/>
    </location>
</feature>
<keyword evidence="2 6" id="KW-0812">Transmembrane</keyword>